<dbReference type="GO" id="GO:0006508">
    <property type="term" value="P:proteolysis"/>
    <property type="evidence" value="ECO:0007669"/>
    <property type="project" value="UniProtKB-KW"/>
</dbReference>
<dbReference type="EMBL" id="FNHW01000001">
    <property type="protein sequence ID" value="SDM83617.1"/>
    <property type="molecule type" value="Genomic_DNA"/>
</dbReference>
<dbReference type="Pfam" id="PF08439">
    <property type="entry name" value="Peptidase_M3_N"/>
    <property type="match status" value="1"/>
</dbReference>
<dbReference type="Gene3D" id="1.10.1370.20">
    <property type="entry name" value="Oligoendopeptidase f, C-terminal domain"/>
    <property type="match status" value="1"/>
</dbReference>
<feature type="domain" description="Peptidase M3A/M3B catalytic" evidence="7">
    <location>
        <begin position="199"/>
        <end position="575"/>
    </location>
</feature>
<sequence>MLLQGLRESWDLESIFKGGSRSEELLAAIGRIETQLADLNQKVESFQFSEEALQEVVEGVQQSAALINECVSFVGCLTAQDVNDKQALNLRGKLESLNAVYATVLVLLDNKMADIPDEEWNRVIQKPYFAAIAFPLSERRNLASQKLSYEQEALMNDLAVDGYHSWSTLYDTVVGKIGIEVEKDGNKETLSVGQAENRMTSPDRDERESVFAKYTEAWEEQADFCAEALNHIAGFRNSVYKHRKWENVLKEPLDINRMSEETLKAMWQAIEENKELFVTYLNRKASLLGVKKLSWADVDAPLTNVDSKMSYDEGASFIVEQFQSFSPKMAEFSKRAFEKQWIEAEDRSGKRPGGFCTGFPVKNETRIFMTYSGTPSNVSTLAHELGHAFHSYVMDDMPFLATDYAMNVAETASTFAELVVSDAAVKKAKSKEEKISLLEDKAQRSVAFFMNIHARFLFETRFYEERKQGLVPVERLKEIMIEAQKEAFCDSLGSYHPYFWASKLHFYITDVPFYNFPYTFGYLFSASIYAIAKQEGTSFEEKYIALLRDTASMTVEELAMKHLNEDVTKAEFWKKGIDVAIEDVKEFLELTQD</sequence>
<evidence type="ECO:0000256" key="6">
    <source>
        <dbReference type="RuleBase" id="RU003435"/>
    </source>
</evidence>
<dbReference type="Gene3D" id="1.20.140.70">
    <property type="entry name" value="Oligopeptidase f, N-terminal domain"/>
    <property type="match status" value="1"/>
</dbReference>
<dbReference type="InterPro" id="IPR042088">
    <property type="entry name" value="OligoPept_F_C"/>
</dbReference>
<dbReference type="STRING" id="459525.SAMN04488137_2160"/>
<protein>
    <submittedName>
        <fullName evidence="9">Oligoendopeptidase, pepF/M3 family</fullName>
    </submittedName>
</protein>
<keyword evidence="4 6" id="KW-0862">Zinc</keyword>
<dbReference type="OrthoDB" id="9769691at2"/>
<dbReference type="InterPro" id="IPR013647">
    <property type="entry name" value="OligopepF_N_dom"/>
</dbReference>
<dbReference type="GO" id="GO:0004222">
    <property type="term" value="F:metalloendopeptidase activity"/>
    <property type="evidence" value="ECO:0007669"/>
    <property type="project" value="InterPro"/>
</dbReference>
<dbReference type="PANTHER" id="PTHR34217">
    <property type="entry name" value="METAL-DEPENDENT CARBOXYPEPTIDASE"/>
    <property type="match status" value="1"/>
</dbReference>
<evidence type="ECO:0000256" key="2">
    <source>
        <dbReference type="ARBA" id="ARBA00022723"/>
    </source>
</evidence>
<evidence type="ECO:0000259" key="7">
    <source>
        <dbReference type="Pfam" id="PF01432"/>
    </source>
</evidence>
<evidence type="ECO:0000313" key="9">
    <source>
        <dbReference type="EMBL" id="SDM83617.1"/>
    </source>
</evidence>
<evidence type="ECO:0000313" key="10">
    <source>
        <dbReference type="Proteomes" id="UP000199544"/>
    </source>
</evidence>
<organism evidence="9 10">
    <name type="scientific">Fictibacillus solisalsi</name>
    <dbReference type="NCBI Taxonomy" id="459525"/>
    <lineage>
        <taxon>Bacteria</taxon>
        <taxon>Bacillati</taxon>
        <taxon>Bacillota</taxon>
        <taxon>Bacilli</taxon>
        <taxon>Bacillales</taxon>
        <taxon>Fictibacillaceae</taxon>
        <taxon>Fictibacillus</taxon>
    </lineage>
</organism>
<keyword evidence="10" id="KW-1185">Reference proteome</keyword>
<dbReference type="InterPro" id="IPR001567">
    <property type="entry name" value="Pept_M3A_M3B_dom"/>
</dbReference>
<keyword evidence="2 6" id="KW-0479">Metal-binding</keyword>
<keyword evidence="1 6" id="KW-0645">Protease</keyword>
<accession>A0A1G9WH11</accession>
<evidence type="ECO:0000256" key="3">
    <source>
        <dbReference type="ARBA" id="ARBA00022801"/>
    </source>
</evidence>
<name>A0A1G9WH11_9BACL</name>
<evidence type="ECO:0000256" key="5">
    <source>
        <dbReference type="ARBA" id="ARBA00023049"/>
    </source>
</evidence>
<dbReference type="SUPFAM" id="SSF55486">
    <property type="entry name" value="Metalloproteases ('zincins'), catalytic domain"/>
    <property type="match status" value="1"/>
</dbReference>
<reference evidence="10" key="1">
    <citation type="submission" date="2016-10" db="EMBL/GenBank/DDBJ databases">
        <authorList>
            <person name="Varghese N."/>
            <person name="Submissions S."/>
        </authorList>
    </citation>
    <scope>NUCLEOTIDE SEQUENCE [LARGE SCALE GENOMIC DNA]</scope>
    <source>
        <strain evidence="10">CGMCC 1.6854</strain>
    </source>
</reference>
<dbReference type="GO" id="GO:0046872">
    <property type="term" value="F:metal ion binding"/>
    <property type="evidence" value="ECO:0007669"/>
    <property type="project" value="UniProtKB-UniRule"/>
</dbReference>
<dbReference type="Pfam" id="PF01432">
    <property type="entry name" value="Peptidase_M3"/>
    <property type="match status" value="1"/>
</dbReference>
<dbReference type="InterPro" id="IPR001333">
    <property type="entry name" value="Peptidase_M32_Taq"/>
</dbReference>
<dbReference type="AlphaFoldDB" id="A0A1G9WH11"/>
<dbReference type="InterPro" id="IPR011977">
    <property type="entry name" value="Pept_M3B_clade3"/>
</dbReference>
<evidence type="ECO:0000259" key="8">
    <source>
        <dbReference type="Pfam" id="PF08439"/>
    </source>
</evidence>
<keyword evidence="3 6" id="KW-0378">Hydrolase</keyword>
<feature type="domain" description="Oligopeptidase F N-terminal" evidence="8">
    <location>
        <begin position="114"/>
        <end position="176"/>
    </location>
</feature>
<gene>
    <name evidence="9" type="ORF">SAMN04488137_2160</name>
</gene>
<comment type="cofactor">
    <cofactor evidence="6">
        <name>Zn(2+)</name>
        <dbReference type="ChEBI" id="CHEBI:29105"/>
    </cofactor>
    <text evidence="6">Binds 1 zinc ion.</text>
</comment>
<evidence type="ECO:0000256" key="4">
    <source>
        <dbReference type="ARBA" id="ARBA00022833"/>
    </source>
</evidence>
<dbReference type="NCBIfam" id="TIGR02290">
    <property type="entry name" value="M3_fam_3"/>
    <property type="match status" value="1"/>
</dbReference>
<dbReference type="RefSeq" id="WP_090234469.1">
    <property type="nucleotide sequence ID" value="NZ_FNHW01000001.1"/>
</dbReference>
<comment type="similarity">
    <text evidence="6">Belongs to the peptidase M3 family.</text>
</comment>
<evidence type="ECO:0000256" key="1">
    <source>
        <dbReference type="ARBA" id="ARBA00022670"/>
    </source>
</evidence>
<dbReference type="InterPro" id="IPR034006">
    <property type="entry name" value="M3B_PepF_2"/>
</dbReference>
<keyword evidence="5 6" id="KW-0482">Metalloprotease</keyword>
<proteinExistence type="inferred from homology"/>
<dbReference type="Proteomes" id="UP000199544">
    <property type="component" value="Unassembled WGS sequence"/>
</dbReference>
<dbReference type="CDD" id="cd09607">
    <property type="entry name" value="M3B_PepF"/>
    <property type="match status" value="1"/>
</dbReference>
<dbReference type="PANTHER" id="PTHR34217:SF1">
    <property type="entry name" value="CARBOXYPEPTIDASE 1"/>
    <property type="match status" value="1"/>
</dbReference>
<dbReference type="GO" id="GO:0004181">
    <property type="term" value="F:metallocarboxypeptidase activity"/>
    <property type="evidence" value="ECO:0007669"/>
    <property type="project" value="InterPro"/>
</dbReference>